<feature type="compositionally biased region" description="Low complexity" evidence="1">
    <location>
        <begin position="113"/>
        <end position="131"/>
    </location>
</feature>
<dbReference type="Proteomes" id="UP000694389">
    <property type="component" value="Unassembled WGS sequence"/>
</dbReference>
<evidence type="ECO:0000313" key="4">
    <source>
        <dbReference type="Proteomes" id="UP000694389"/>
    </source>
</evidence>
<dbReference type="SMART" id="SM00167">
    <property type="entry name" value="VPS9"/>
    <property type="match status" value="1"/>
</dbReference>
<evidence type="ECO:0000313" key="3">
    <source>
        <dbReference type="Ensembl" id="ENSDLAP00005040960.2"/>
    </source>
</evidence>
<name>A0A8C4HD78_DICLA</name>
<evidence type="ECO:0000259" key="2">
    <source>
        <dbReference type="PROSITE" id="PS51205"/>
    </source>
</evidence>
<dbReference type="GeneTree" id="ENSGT00390000015057"/>
<dbReference type="GO" id="GO:0031267">
    <property type="term" value="F:small GTPase binding"/>
    <property type="evidence" value="ECO:0007669"/>
    <property type="project" value="TreeGrafter"/>
</dbReference>
<protein>
    <submittedName>
        <fullName evidence="3">VPS9 domain containing 1</fullName>
    </submittedName>
</protein>
<dbReference type="Ensembl" id="ENSDLAT00005043737.2">
    <property type="protein sequence ID" value="ENSDLAP00005040960.2"/>
    <property type="gene ID" value="ENSDLAG00005018283.2"/>
</dbReference>
<feature type="compositionally biased region" description="Polar residues" evidence="1">
    <location>
        <begin position="421"/>
        <end position="439"/>
    </location>
</feature>
<dbReference type="PANTHER" id="PTHR23101">
    <property type="entry name" value="RAB GDP/GTP EXCHANGE FACTOR"/>
    <property type="match status" value="1"/>
</dbReference>
<dbReference type="GO" id="GO:0030139">
    <property type="term" value="C:endocytic vesicle"/>
    <property type="evidence" value="ECO:0007669"/>
    <property type="project" value="TreeGrafter"/>
</dbReference>
<evidence type="ECO:0000256" key="1">
    <source>
        <dbReference type="SAM" id="MobiDB-lite"/>
    </source>
</evidence>
<dbReference type="PANTHER" id="PTHR23101:SF98">
    <property type="entry name" value="VPS9 DOMAIN-CONTAINING PROTEIN 1"/>
    <property type="match status" value="1"/>
</dbReference>
<sequence length="745" mass="83296">MCLQSGLKEEEGRGEGGREEEEDPGLTMATADSGPKPLQNAMKMAKVAIQLDGGNKHKEAYCEYLRTINFISHALLEEVVSQKEREIVAVEVERMLRLAEQCLERAKSFIGKSADPPDLSASVSASSSCSPGQSEPHQTPALPVATAASTVPPSDIPVDAGRKATSPTKTGHRRVMSEGGGELSPFLPPEIFQRIQTVESQDTSKKELTPIEEASRLNQKLKANYEARLARLTPGQAYQKTSLMRKMFRRQVELRAYWRKLKAFVKTLSLQRQMMENLIIAKARQDALQRKMEERRLRLQEEANRRFAASGAMTAEEQEQRILYTNVLEYEQDHDWPKLWKANMRKNLDDMTLVSGLVSYLLSRSDHPVVKLLRKHQYRIYNRLYPIVSKGLPQSPALSLRPSRSTHNLLHAEIQRKPTRTVGSSVGGQSFSADSSPSLSHDLHANYDDEDGDEPHTQVTVDRENSFEDLEQFLTQLDWAPPHGSADDTGSDLDTTCDPLMQPEQEEGNIQELEIRALTEHLKAVVKDIHIAIDQLLSLCLLSFECLNTANSKDLCLASIEEAFFTPLWSALVALFRKVHREREQAFETSMKLYGDISPGDVGVSLKLFPQDPGALQGSYPYESAVQELRLLIIDRCPQRKLECIVRTLRLICACAEDYRCLHEVDSTPKTAAIGADDLLPILSFVALRSQCPQLVSECAALEEFIHEGYLIGEEGYCLTSMQSALAYVESLHTGGAHLPADKLT</sequence>
<dbReference type="AlphaFoldDB" id="A0A8C4HD78"/>
<feature type="region of interest" description="Disordered" evidence="1">
    <location>
        <begin position="111"/>
        <end position="182"/>
    </location>
</feature>
<dbReference type="InterPro" id="IPR037191">
    <property type="entry name" value="VPS9_dom_sf"/>
</dbReference>
<organism evidence="3 4">
    <name type="scientific">Dicentrarchus labrax</name>
    <name type="common">European seabass</name>
    <name type="synonym">Morone labrax</name>
    <dbReference type="NCBI Taxonomy" id="13489"/>
    <lineage>
        <taxon>Eukaryota</taxon>
        <taxon>Metazoa</taxon>
        <taxon>Chordata</taxon>
        <taxon>Craniata</taxon>
        <taxon>Vertebrata</taxon>
        <taxon>Euteleostomi</taxon>
        <taxon>Actinopterygii</taxon>
        <taxon>Neopterygii</taxon>
        <taxon>Teleostei</taxon>
        <taxon>Neoteleostei</taxon>
        <taxon>Acanthomorphata</taxon>
        <taxon>Eupercaria</taxon>
        <taxon>Moronidae</taxon>
        <taxon>Dicentrarchus</taxon>
    </lineage>
</organism>
<dbReference type="Pfam" id="PF02204">
    <property type="entry name" value="VPS9"/>
    <property type="match status" value="1"/>
</dbReference>
<reference evidence="3" key="2">
    <citation type="submission" date="2025-09" db="UniProtKB">
        <authorList>
            <consortium name="Ensembl"/>
        </authorList>
    </citation>
    <scope>IDENTIFICATION</scope>
</reference>
<accession>A0A8C4HD78</accession>
<feature type="compositionally biased region" description="Basic and acidic residues" evidence="1">
    <location>
        <begin position="7"/>
        <end position="17"/>
    </location>
</feature>
<proteinExistence type="predicted"/>
<dbReference type="GO" id="GO:0005829">
    <property type="term" value="C:cytosol"/>
    <property type="evidence" value="ECO:0007669"/>
    <property type="project" value="TreeGrafter"/>
</dbReference>
<keyword evidence="4" id="KW-1185">Reference proteome</keyword>
<dbReference type="Gene3D" id="1.20.1050.80">
    <property type="entry name" value="VPS9 domain"/>
    <property type="match status" value="1"/>
</dbReference>
<reference evidence="3" key="1">
    <citation type="submission" date="2025-08" db="UniProtKB">
        <authorList>
            <consortium name="Ensembl"/>
        </authorList>
    </citation>
    <scope>IDENTIFICATION</scope>
</reference>
<dbReference type="GO" id="GO:0005085">
    <property type="term" value="F:guanyl-nucleotide exchange factor activity"/>
    <property type="evidence" value="ECO:0007669"/>
    <property type="project" value="InterPro"/>
</dbReference>
<feature type="region of interest" description="Disordered" evidence="1">
    <location>
        <begin position="1"/>
        <end position="37"/>
    </location>
</feature>
<feature type="domain" description="VPS9" evidence="2">
    <location>
        <begin position="581"/>
        <end position="738"/>
    </location>
</feature>
<dbReference type="SUPFAM" id="SSF109993">
    <property type="entry name" value="VPS9 domain"/>
    <property type="match status" value="1"/>
</dbReference>
<feature type="region of interest" description="Disordered" evidence="1">
    <location>
        <begin position="411"/>
        <end position="458"/>
    </location>
</feature>
<dbReference type="InterPro" id="IPR036181">
    <property type="entry name" value="MIT_dom_sf"/>
</dbReference>
<dbReference type="InterPro" id="IPR045046">
    <property type="entry name" value="Vps9-like"/>
</dbReference>
<dbReference type="GO" id="GO:0016192">
    <property type="term" value="P:vesicle-mediated transport"/>
    <property type="evidence" value="ECO:0007669"/>
    <property type="project" value="InterPro"/>
</dbReference>
<dbReference type="SUPFAM" id="SSF116846">
    <property type="entry name" value="MIT domain"/>
    <property type="match status" value="1"/>
</dbReference>
<dbReference type="InterPro" id="IPR003123">
    <property type="entry name" value="VPS9"/>
</dbReference>
<dbReference type="PROSITE" id="PS51205">
    <property type="entry name" value="VPS9"/>
    <property type="match status" value="1"/>
</dbReference>